<accession>A0ABV8DGB7</accession>
<evidence type="ECO:0000313" key="2">
    <source>
        <dbReference type="EMBL" id="MFC3937356.1"/>
    </source>
</evidence>
<feature type="chain" id="PRO_5045062179" evidence="1">
    <location>
        <begin position="19"/>
        <end position="136"/>
    </location>
</feature>
<keyword evidence="3" id="KW-1185">Reference proteome</keyword>
<gene>
    <name evidence="2" type="ORF">ACFOW3_22270</name>
</gene>
<evidence type="ECO:0000313" key="3">
    <source>
        <dbReference type="Proteomes" id="UP001595693"/>
    </source>
</evidence>
<name>A0ABV8DGB7_9BURK</name>
<reference evidence="3" key="1">
    <citation type="journal article" date="2019" name="Int. J. Syst. Evol. Microbiol.">
        <title>The Global Catalogue of Microorganisms (GCM) 10K type strain sequencing project: providing services to taxonomists for standard genome sequencing and annotation.</title>
        <authorList>
            <consortium name="The Broad Institute Genomics Platform"/>
            <consortium name="The Broad Institute Genome Sequencing Center for Infectious Disease"/>
            <person name="Wu L."/>
            <person name="Ma J."/>
        </authorList>
    </citation>
    <scope>NUCLEOTIDE SEQUENCE [LARGE SCALE GENOMIC DNA]</scope>
    <source>
        <strain evidence="3">CCUG 2113</strain>
    </source>
</reference>
<evidence type="ECO:0000256" key="1">
    <source>
        <dbReference type="SAM" id="SignalP"/>
    </source>
</evidence>
<dbReference type="Proteomes" id="UP001595693">
    <property type="component" value="Unassembled WGS sequence"/>
</dbReference>
<dbReference type="Pfam" id="PF09912">
    <property type="entry name" value="DUF2141"/>
    <property type="match status" value="1"/>
</dbReference>
<protein>
    <submittedName>
        <fullName evidence="2">DUF2141 domain-containing protein</fullName>
    </submittedName>
</protein>
<keyword evidence="1" id="KW-0732">Signal</keyword>
<proteinExistence type="predicted"/>
<organism evidence="2 3">
    <name type="scientific">Acidovorax facilis</name>
    <dbReference type="NCBI Taxonomy" id="12917"/>
    <lineage>
        <taxon>Bacteria</taxon>
        <taxon>Pseudomonadati</taxon>
        <taxon>Pseudomonadota</taxon>
        <taxon>Betaproteobacteria</taxon>
        <taxon>Burkholderiales</taxon>
        <taxon>Comamonadaceae</taxon>
        <taxon>Acidovorax</taxon>
    </lineage>
</organism>
<sequence>MKKLILFLAALTTLAAHAADLRIEVTVPAQKQGAVLAALFDNSEGFPRGKPLQVATAQPGDGKAVVQFVGLPEGDYAVSVFLDENANMKLDANVFGVPTELYGFSRNARSALGPPQFADAAFRVGADVSPQAIELK</sequence>
<comment type="caution">
    <text evidence="2">The sequence shown here is derived from an EMBL/GenBank/DDBJ whole genome shotgun (WGS) entry which is preliminary data.</text>
</comment>
<feature type="signal peptide" evidence="1">
    <location>
        <begin position="1"/>
        <end position="18"/>
    </location>
</feature>
<dbReference type="RefSeq" id="WP_055398954.1">
    <property type="nucleotide sequence ID" value="NZ_JAMXAX010000120.1"/>
</dbReference>
<dbReference type="EMBL" id="JBHSAJ010000066">
    <property type="protein sequence ID" value="MFC3937356.1"/>
    <property type="molecule type" value="Genomic_DNA"/>
</dbReference>
<dbReference type="InterPro" id="IPR018673">
    <property type="entry name" value="DUF2141"/>
</dbReference>